<dbReference type="GO" id="GO:0007507">
    <property type="term" value="P:heart development"/>
    <property type="evidence" value="ECO:0007669"/>
    <property type="project" value="TreeGrafter"/>
</dbReference>
<feature type="domain" description="LIM zinc-binding" evidence="6">
    <location>
        <begin position="115"/>
        <end position="176"/>
    </location>
</feature>
<feature type="region of interest" description="Disordered" evidence="5">
    <location>
        <begin position="192"/>
        <end position="258"/>
    </location>
</feature>
<sequence>MTPTRALSPSPAPQSKPQTESHFPQFQVPRNIPSPAPQPIQQTKAPLPQFQAPAPLPNPQTEAPFPPLQVPQNVPSPELPKLPEPPVPQQTESNEETKCPNPASSSLDAPTVTEVKCSGCEGPIVGVFVRIKDKNLHVECFKCATCGTSLKNVGYYNINNKLYCDIHAKLVARHHPPAPNLEPVTIPPGGKIPAGAISASPSVPSPGGPGTPAPLATAPLSPQPGTMAPLPFHSPAASAPKPFSSVPAPSTSVQRPTS</sequence>
<feature type="region of interest" description="Disordered" evidence="5">
    <location>
        <begin position="1"/>
        <end position="109"/>
    </location>
</feature>
<organism evidence="7 8">
    <name type="scientific">Ladona fulva</name>
    <name type="common">Scarce chaser dragonfly</name>
    <name type="synonym">Libellula fulva</name>
    <dbReference type="NCBI Taxonomy" id="123851"/>
    <lineage>
        <taxon>Eukaryota</taxon>
        <taxon>Metazoa</taxon>
        <taxon>Ecdysozoa</taxon>
        <taxon>Arthropoda</taxon>
        <taxon>Hexapoda</taxon>
        <taxon>Insecta</taxon>
        <taxon>Pterygota</taxon>
        <taxon>Palaeoptera</taxon>
        <taxon>Odonata</taxon>
        <taxon>Epiprocta</taxon>
        <taxon>Anisoptera</taxon>
        <taxon>Libelluloidea</taxon>
        <taxon>Libellulidae</taxon>
        <taxon>Ladona</taxon>
    </lineage>
</organism>
<dbReference type="OrthoDB" id="5911912at2759"/>
<proteinExistence type="predicted"/>
<evidence type="ECO:0000256" key="2">
    <source>
        <dbReference type="ARBA" id="ARBA00022833"/>
    </source>
</evidence>
<dbReference type="PROSITE" id="PS50023">
    <property type="entry name" value="LIM_DOMAIN_2"/>
    <property type="match status" value="1"/>
</dbReference>
<reference evidence="7" key="1">
    <citation type="submission" date="2013-04" db="EMBL/GenBank/DDBJ databases">
        <authorList>
            <person name="Qu J."/>
            <person name="Murali S.C."/>
            <person name="Bandaranaike D."/>
            <person name="Bellair M."/>
            <person name="Blankenburg K."/>
            <person name="Chao H."/>
            <person name="Dinh H."/>
            <person name="Doddapaneni H."/>
            <person name="Downs B."/>
            <person name="Dugan-Rocha S."/>
            <person name="Elkadiri S."/>
            <person name="Gnanaolivu R.D."/>
            <person name="Hernandez B."/>
            <person name="Javaid M."/>
            <person name="Jayaseelan J.C."/>
            <person name="Lee S."/>
            <person name="Li M."/>
            <person name="Ming W."/>
            <person name="Munidasa M."/>
            <person name="Muniz J."/>
            <person name="Nguyen L."/>
            <person name="Ongeri F."/>
            <person name="Osuji N."/>
            <person name="Pu L.-L."/>
            <person name="Puazo M."/>
            <person name="Qu C."/>
            <person name="Quiroz J."/>
            <person name="Raj R."/>
            <person name="Weissenberger G."/>
            <person name="Xin Y."/>
            <person name="Zou X."/>
            <person name="Han Y."/>
            <person name="Richards S."/>
            <person name="Worley K."/>
            <person name="Muzny D."/>
            <person name="Gibbs R."/>
        </authorList>
    </citation>
    <scope>NUCLEOTIDE SEQUENCE</scope>
    <source>
        <strain evidence="7">Sampled in the wild</strain>
    </source>
</reference>
<dbReference type="CDD" id="cd09360">
    <property type="entry name" value="LIM_ALP_like"/>
    <property type="match status" value="1"/>
</dbReference>
<feature type="compositionally biased region" description="Low complexity" evidence="5">
    <location>
        <begin position="193"/>
        <end position="202"/>
    </location>
</feature>
<feature type="compositionally biased region" description="Low complexity" evidence="5">
    <location>
        <begin position="234"/>
        <end position="250"/>
    </location>
</feature>
<dbReference type="AlphaFoldDB" id="A0A8K0JZN1"/>
<gene>
    <name evidence="7" type="ORF">J437_LFUL006010</name>
</gene>
<dbReference type="SUPFAM" id="SSF57716">
    <property type="entry name" value="Glucocorticoid receptor-like (DNA-binding domain)"/>
    <property type="match status" value="2"/>
</dbReference>
<keyword evidence="1 4" id="KW-0479">Metal-binding</keyword>
<dbReference type="EMBL" id="KZ308221">
    <property type="protein sequence ID" value="KAG8224999.1"/>
    <property type="molecule type" value="Genomic_DNA"/>
</dbReference>
<dbReference type="GO" id="GO:0003779">
    <property type="term" value="F:actin binding"/>
    <property type="evidence" value="ECO:0007669"/>
    <property type="project" value="TreeGrafter"/>
</dbReference>
<dbReference type="SMART" id="SM00132">
    <property type="entry name" value="LIM"/>
    <property type="match status" value="1"/>
</dbReference>
<keyword evidence="2 4" id="KW-0862">Zinc</keyword>
<evidence type="ECO:0000256" key="5">
    <source>
        <dbReference type="SAM" id="MobiDB-lite"/>
    </source>
</evidence>
<feature type="compositionally biased region" description="Pro residues" evidence="5">
    <location>
        <begin position="54"/>
        <end position="69"/>
    </location>
</feature>
<dbReference type="InterPro" id="IPR050604">
    <property type="entry name" value="PDZ-LIM_domain"/>
</dbReference>
<dbReference type="GO" id="GO:0001725">
    <property type="term" value="C:stress fiber"/>
    <property type="evidence" value="ECO:0007669"/>
    <property type="project" value="TreeGrafter"/>
</dbReference>
<name>A0A8K0JZN1_LADFU</name>
<dbReference type="GO" id="GO:0005912">
    <property type="term" value="C:adherens junction"/>
    <property type="evidence" value="ECO:0007669"/>
    <property type="project" value="TreeGrafter"/>
</dbReference>
<feature type="compositionally biased region" description="Pro residues" evidence="5">
    <location>
        <begin position="203"/>
        <end position="212"/>
    </location>
</feature>
<evidence type="ECO:0000256" key="1">
    <source>
        <dbReference type="ARBA" id="ARBA00022723"/>
    </source>
</evidence>
<dbReference type="GO" id="GO:0061061">
    <property type="term" value="P:muscle structure development"/>
    <property type="evidence" value="ECO:0007669"/>
    <property type="project" value="TreeGrafter"/>
</dbReference>
<accession>A0A8K0JZN1</accession>
<feature type="compositionally biased region" description="Pro residues" evidence="5">
    <location>
        <begin position="77"/>
        <end position="88"/>
    </location>
</feature>
<dbReference type="PANTHER" id="PTHR24214:SF61">
    <property type="entry name" value="PDZ AND LIM DOMAIN PROTEIN 3-LIKE"/>
    <property type="match status" value="1"/>
</dbReference>
<evidence type="ECO:0000256" key="4">
    <source>
        <dbReference type="PROSITE-ProRule" id="PRU00125"/>
    </source>
</evidence>
<dbReference type="InterPro" id="IPR001781">
    <property type="entry name" value="Znf_LIM"/>
</dbReference>
<dbReference type="Pfam" id="PF00412">
    <property type="entry name" value="LIM"/>
    <property type="match status" value="1"/>
</dbReference>
<feature type="compositionally biased region" description="Polar residues" evidence="5">
    <location>
        <begin position="1"/>
        <end position="24"/>
    </location>
</feature>
<dbReference type="Gene3D" id="2.10.110.10">
    <property type="entry name" value="Cysteine Rich Protein"/>
    <property type="match status" value="1"/>
</dbReference>
<evidence type="ECO:0000313" key="7">
    <source>
        <dbReference type="EMBL" id="KAG8224999.1"/>
    </source>
</evidence>
<dbReference type="GO" id="GO:0046872">
    <property type="term" value="F:metal ion binding"/>
    <property type="evidence" value="ECO:0007669"/>
    <property type="project" value="UniProtKB-KW"/>
</dbReference>
<keyword evidence="8" id="KW-1185">Reference proteome</keyword>
<dbReference type="GO" id="GO:0031941">
    <property type="term" value="C:filamentous actin"/>
    <property type="evidence" value="ECO:0007669"/>
    <property type="project" value="TreeGrafter"/>
</dbReference>
<keyword evidence="3 4" id="KW-0440">LIM domain</keyword>
<evidence type="ECO:0000256" key="3">
    <source>
        <dbReference type="ARBA" id="ARBA00023038"/>
    </source>
</evidence>
<evidence type="ECO:0000313" key="8">
    <source>
        <dbReference type="Proteomes" id="UP000792457"/>
    </source>
</evidence>
<dbReference type="GO" id="GO:0030036">
    <property type="term" value="P:actin cytoskeleton organization"/>
    <property type="evidence" value="ECO:0007669"/>
    <property type="project" value="TreeGrafter"/>
</dbReference>
<dbReference type="PANTHER" id="PTHR24214">
    <property type="entry name" value="PDZ AND LIM DOMAIN PROTEIN ZASP"/>
    <property type="match status" value="1"/>
</dbReference>
<reference evidence="7" key="2">
    <citation type="submission" date="2017-10" db="EMBL/GenBank/DDBJ databases">
        <title>Ladona fulva Genome sequencing and assembly.</title>
        <authorList>
            <person name="Murali S."/>
            <person name="Richards S."/>
            <person name="Bandaranaike D."/>
            <person name="Bellair M."/>
            <person name="Blankenburg K."/>
            <person name="Chao H."/>
            <person name="Dinh H."/>
            <person name="Doddapaneni H."/>
            <person name="Dugan-Rocha S."/>
            <person name="Elkadiri S."/>
            <person name="Gnanaolivu R."/>
            <person name="Hernandez B."/>
            <person name="Skinner E."/>
            <person name="Javaid M."/>
            <person name="Lee S."/>
            <person name="Li M."/>
            <person name="Ming W."/>
            <person name="Munidasa M."/>
            <person name="Muniz J."/>
            <person name="Nguyen L."/>
            <person name="Hughes D."/>
            <person name="Osuji N."/>
            <person name="Pu L.-L."/>
            <person name="Puazo M."/>
            <person name="Qu C."/>
            <person name="Quiroz J."/>
            <person name="Raj R."/>
            <person name="Weissenberger G."/>
            <person name="Xin Y."/>
            <person name="Zou X."/>
            <person name="Han Y."/>
            <person name="Worley K."/>
            <person name="Muzny D."/>
            <person name="Gibbs R."/>
        </authorList>
    </citation>
    <scope>NUCLEOTIDE SEQUENCE</scope>
    <source>
        <strain evidence="7">Sampled in the wild</strain>
    </source>
</reference>
<dbReference type="PRINTS" id="PR01217">
    <property type="entry name" value="PRICHEXTENSN"/>
</dbReference>
<dbReference type="GO" id="GO:0030018">
    <property type="term" value="C:Z disc"/>
    <property type="evidence" value="ECO:0007669"/>
    <property type="project" value="TreeGrafter"/>
</dbReference>
<feature type="non-terminal residue" evidence="7">
    <location>
        <position position="258"/>
    </location>
</feature>
<dbReference type="Proteomes" id="UP000792457">
    <property type="component" value="Unassembled WGS sequence"/>
</dbReference>
<dbReference type="GO" id="GO:0051371">
    <property type="term" value="F:muscle alpha-actinin binding"/>
    <property type="evidence" value="ECO:0007669"/>
    <property type="project" value="TreeGrafter"/>
</dbReference>
<dbReference type="FunFam" id="2.10.110.10:FF:000073">
    <property type="entry name" value="Uncharacterized protein, isoform Z"/>
    <property type="match status" value="1"/>
</dbReference>
<protein>
    <recommendedName>
        <fullName evidence="6">LIM zinc-binding domain-containing protein</fullName>
    </recommendedName>
</protein>
<comment type="caution">
    <text evidence="7">The sequence shown here is derived from an EMBL/GenBank/DDBJ whole genome shotgun (WGS) entry which is preliminary data.</text>
</comment>
<evidence type="ECO:0000259" key="6">
    <source>
        <dbReference type="PROSITE" id="PS50023"/>
    </source>
</evidence>